<name>F4RUL9_MELLP</name>
<feature type="region of interest" description="Disordered" evidence="3">
    <location>
        <begin position="52"/>
        <end position="73"/>
    </location>
</feature>
<dbReference type="AlphaFoldDB" id="F4RUL9"/>
<keyword evidence="2" id="KW-0539">Nucleus</keyword>
<feature type="compositionally biased region" description="Low complexity" evidence="3">
    <location>
        <begin position="58"/>
        <end position="73"/>
    </location>
</feature>
<feature type="compositionally biased region" description="Low complexity" evidence="3">
    <location>
        <begin position="134"/>
        <end position="145"/>
    </location>
</feature>
<keyword evidence="1" id="KW-0238">DNA-binding</keyword>
<dbReference type="STRING" id="747676.F4RUL9"/>
<dbReference type="InterPro" id="IPR036638">
    <property type="entry name" value="HLH_DNA-bd_sf"/>
</dbReference>
<dbReference type="InParanoid" id="F4RUL9"/>
<dbReference type="GO" id="GO:0090575">
    <property type="term" value="C:RNA polymerase II transcription regulator complex"/>
    <property type="evidence" value="ECO:0007669"/>
    <property type="project" value="TreeGrafter"/>
</dbReference>
<feature type="region of interest" description="Disordered" evidence="3">
    <location>
        <begin position="179"/>
        <end position="237"/>
    </location>
</feature>
<reference evidence="6" key="1">
    <citation type="journal article" date="2011" name="Proc. Natl. Acad. Sci. U.S.A.">
        <title>Obligate biotrophy features unraveled by the genomic analysis of rust fungi.</title>
        <authorList>
            <person name="Duplessis S."/>
            <person name="Cuomo C.A."/>
            <person name="Lin Y.-C."/>
            <person name="Aerts A."/>
            <person name="Tisserant E."/>
            <person name="Veneault-Fourrey C."/>
            <person name="Joly D.L."/>
            <person name="Hacquard S."/>
            <person name="Amselem J."/>
            <person name="Cantarel B.L."/>
            <person name="Chiu R."/>
            <person name="Coutinho P.M."/>
            <person name="Feau N."/>
            <person name="Field M."/>
            <person name="Frey P."/>
            <person name="Gelhaye E."/>
            <person name="Goldberg J."/>
            <person name="Grabherr M.G."/>
            <person name="Kodira C.D."/>
            <person name="Kohler A."/>
            <person name="Kuees U."/>
            <person name="Lindquist E.A."/>
            <person name="Lucas S.M."/>
            <person name="Mago R."/>
            <person name="Mauceli E."/>
            <person name="Morin E."/>
            <person name="Murat C."/>
            <person name="Pangilinan J.L."/>
            <person name="Park R."/>
            <person name="Pearson M."/>
            <person name="Quesneville H."/>
            <person name="Rouhier N."/>
            <person name="Sakthikumar S."/>
            <person name="Salamov A.A."/>
            <person name="Schmutz J."/>
            <person name="Selles B."/>
            <person name="Shapiro H."/>
            <person name="Tanguay P."/>
            <person name="Tuskan G.A."/>
            <person name="Henrissat B."/>
            <person name="Van de Peer Y."/>
            <person name="Rouze P."/>
            <person name="Ellis J.G."/>
            <person name="Dodds P.N."/>
            <person name="Schein J.E."/>
            <person name="Zhong S."/>
            <person name="Hamelin R.C."/>
            <person name="Grigoriev I.V."/>
            <person name="Szabo L.J."/>
            <person name="Martin F."/>
        </authorList>
    </citation>
    <scope>NUCLEOTIDE SEQUENCE [LARGE SCALE GENOMIC DNA]</scope>
    <source>
        <strain evidence="6">98AG31 / pathotype 3-4-7</strain>
    </source>
</reference>
<evidence type="ECO:0000313" key="6">
    <source>
        <dbReference type="Proteomes" id="UP000001072"/>
    </source>
</evidence>
<dbReference type="VEuPathDB" id="FungiDB:MELLADRAFT_89781"/>
<dbReference type="Proteomes" id="UP000001072">
    <property type="component" value="Unassembled WGS sequence"/>
</dbReference>
<dbReference type="GO" id="GO:0003700">
    <property type="term" value="F:DNA-binding transcription factor activity"/>
    <property type="evidence" value="ECO:0007669"/>
    <property type="project" value="TreeGrafter"/>
</dbReference>
<sequence length="405" mass="45271">MYPSTPSNSRPINKSTLGLPPLITAVRPVPHHKLSRSLSLALEMTPRHPYQEHNASVDNTNNNTNNTNTNANTNNDNIGTACIHDYDDDDDNHDNNLKTYSNEIPTPFKRKRQDLSGLVTSPTSINFQNTQLPSSSEWSSTSTHSNRFNSYPEFMESHRRRNASLSVLESKTLSTFPSSPFQHQYSSLPQHNFSPVRKTSDGSSLYPFSDTDSHAAPSPPSTSTTHTTNTPWQSHQSPVHLGIPLAMALPSLPAIPSTEFNPYTTGVHPQPTSSCPDTPWSSIPFESPHQTLFENSQTQSKVNNERSSDLKVSHKLAERKRRKEMKELFDELRLAIPSDGLIGDKNPKISKWETLSRAVDFLYQVQNENKILREENKRMKGMLSISIQRNSSSSNPIPCGLVASQ</sequence>
<protein>
    <recommendedName>
        <fullName evidence="4">BHLH domain-containing protein</fullName>
    </recommendedName>
</protein>
<feature type="compositionally biased region" description="Low complexity" evidence="3">
    <location>
        <begin position="221"/>
        <end position="231"/>
    </location>
</feature>
<dbReference type="InterPro" id="IPR011598">
    <property type="entry name" value="bHLH_dom"/>
</dbReference>
<evidence type="ECO:0000259" key="4">
    <source>
        <dbReference type="PROSITE" id="PS50888"/>
    </source>
</evidence>
<dbReference type="HOGENOM" id="CLU_679852_0_0_1"/>
<dbReference type="OrthoDB" id="2501829at2759"/>
<dbReference type="PANTHER" id="PTHR10328:SF15">
    <property type="entry name" value="BHLH TRANSCRIPTION FACTOR"/>
    <property type="match status" value="1"/>
</dbReference>
<accession>F4RUL9</accession>
<evidence type="ECO:0000256" key="1">
    <source>
        <dbReference type="ARBA" id="ARBA00023125"/>
    </source>
</evidence>
<dbReference type="Gene3D" id="4.10.280.10">
    <property type="entry name" value="Helix-loop-helix DNA-binding domain"/>
    <property type="match status" value="1"/>
</dbReference>
<dbReference type="SMART" id="SM00353">
    <property type="entry name" value="HLH"/>
    <property type="match status" value="1"/>
</dbReference>
<dbReference type="PANTHER" id="PTHR10328">
    <property type="entry name" value="PROTEIN MAX MYC-ASSOCIATED FACTOR X"/>
    <property type="match status" value="1"/>
</dbReference>
<evidence type="ECO:0000313" key="5">
    <source>
        <dbReference type="EMBL" id="EGG03972.1"/>
    </source>
</evidence>
<evidence type="ECO:0000256" key="2">
    <source>
        <dbReference type="ARBA" id="ARBA00023242"/>
    </source>
</evidence>
<proteinExistence type="predicted"/>
<dbReference type="KEGG" id="mlr:MELLADRAFT_89781"/>
<dbReference type="PROSITE" id="PS50888">
    <property type="entry name" value="BHLH"/>
    <property type="match status" value="1"/>
</dbReference>
<evidence type="ECO:0000256" key="3">
    <source>
        <dbReference type="SAM" id="MobiDB-lite"/>
    </source>
</evidence>
<dbReference type="eggNOG" id="KOG2483">
    <property type="taxonomic scope" value="Eukaryota"/>
</dbReference>
<dbReference type="RefSeq" id="XP_007412765.1">
    <property type="nucleotide sequence ID" value="XM_007412703.1"/>
</dbReference>
<feature type="compositionally biased region" description="Polar residues" evidence="3">
    <location>
        <begin position="179"/>
        <end position="193"/>
    </location>
</feature>
<dbReference type="Pfam" id="PF00010">
    <property type="entry name" value="HLH"/>
    <property type="match status" value="1"/>
</dbReference>
<dbReference type="GO" id="GO:0046983">
    <property type="term" value="F:protein dimerization activity"/>
    <property type="evidence" value="ECO:0007669"/>
    <property type="project" value="InterPro"/>
</dbReference>
<gene>
    <name evidence="5" type="ORF">MELLADRAFT_89781</name>
</gene>
<organism evidence="6">
    <name type="scientific">Melampsora larici-populina (strain 98AG31 / pathotype 3-4-7)</name>
    <name type="common">Poplar leaf rust fungus</name>
    <dbReference type="NCBI Taxonomy" id="747676"/>
    <lineage>
        <taxon>Eukaryota</taxon>
        <taxon>Fungi</taxon>
        <taxon>Dikarya</taxon>
        <taxon>Basidiomycota</taxon>
        <taxon>Pucciniomycotina</taxon>
        <taxon>Pucciniomycetes</taxon>
        <taxon>Pucciniales</taxon>
        <taxon>Melampsoraceae</taxon>
        <taxon>Melampsora</taxon>
    </lineage>
</organism>
<feature type="compositionally biased region" description="Polar residues" evidence="3">
    <location>
        <begin position="120"/>
        <end position="133"/>
    </location>
</feature>
<dbReference type="SUPFAM" id="SSF47459">
    <property type="entry name" value="HLH, helix-loop-helix DNA-binding domain"/>
    <property type="match status" value="1"/>
</dbReference>
<feature type="region of interest" description="Disordered" evidence="3">
    <location>
        <begin position="120"/>
        <end position="146"/>
    </location>
</feature>
<dbReference type="GeneID" id="18935327"/>
<dbReference type="EMBL" id="GL883121">
    <property type="protein sequence ID" value="EGG03972.1"/>
    <property type="molecule type" value="Genomic_DNA"/>
</dbReference>
<feature type="domain" description="BHLH" evidence="4">
    <location>
        <begin position="309"/>
        <end position="365"/>
    </location>
</feature>
<dbReference type="GO" id="GO:0003677">
    <property type="term" value="F:DNA binding"/>
    <property type="evidence" value="ECO:0007669"/>
    <property type="project" value="UniProtKB-KW"/>
</dbReference>
<dbReference type="GO" id="GO:0045944">
    <property type="term" value="P:positive regulation of transcription by RNA polymerase II"/>
    <property type="evidence" value="ECO:0007669"/>
    <property type="project" value="TreeGrafter"/>
</dbReference>
<keyword evidence="6" id="KW-1185">Reference proteome</keyword>